<evidence type="ECO:0000313" key="3">
    <source>
        <dbReference type="Proteomes" id="UP001057375"/>
    </source>
</evidence>
<evidence type="ECO:0000256" key="1">
    <source>
        <dbReference type="SAM" id="MobiDB-lite"/>
    </source>
</evidence>
<keyword evidence="3" id="KW-1185">Reference proteome</keyword>
<protein>
    <submittedName>
        <fullName evidence="2">Uncharacterized protein</fullName>
    </submittedName>
</protein>
<name>A0ABQ5KX11_9EUKA</name>
<dbReference type="Proteomes" id="UP001057375">
    <property type="component" value="Unassembled WGS sequence"/>
</dbReference>
<feature type="compositionally biased region" description="Basic and acidic residues" evidence="1">
    <location>
        <begin position="88"/>
        <end position="107"/>
    </location>
</feature>
<proteinExistence type="predicted"/>
<feature type="region of interest" description="Disordered" evidence="1">
    <location>
        <begin position="394"/>
        <end position="418"/>
    </location>
</feature>
<sequence length="507" mass="59631">MPLKSGDRSSILSSFMECLETEKTQSITKRIPPPSRLSTPKKALPHIDDKELEETTPQPSHKIPKEDSNPPIRQTAPKTPSSSSRFKSKIDHAQMRKNMQERRKLAEERRKKVLEEEKRKDEEEKKKLTFALKEKARLRRLHEQEIAERKEKLRQRVKLRYQQAITHYNHNLLRKYCFVQFKREILINLEEREKFRQLWNEKVKSRVIVSLKLHCKHIIDHQTSQMKSVASILNKVSNHCLLTHCLDNWRRYSEHFHVLESIIVRNRAVSMLKFYFTYWRNAYSITAARVKMFNEIVAPRLRRIERIRSLNTGLTLWKQHYAIMRRKNAEQAAFNQKVSDLSKMYVRVVKGICLCTSQQTESVEKSTPDGHGQKMERDEGVLGGDIVWISDPTSEQQTGQQYPKSPSSHPSQSSPSIIRMDDMPMEMVDKHRKDVFSYKDATIRTPALSVQRLGESGTTYEIPLFKTTYSGMKQNIVESLQDFHIERRSSIRDIPKSEFWDSRSLIE</sequence>
<evidence type="ECO:0000313" key="2">
    <source>
        <dbReference type="EMBL" id="GKT36982.1"/>
    </source>
</evidence>
<dbReference type="EMBL" id="BQXS01011352">
    <property type="protein sequence ID" value="GKT36982.1"/>
    <property type="molecule type" value="Genomic_DNA"/>
</dbReference>
<accession>A0ABQ5KX11</accession>
<reference evidence="2" key="1">
    <citation type="submission" date="2022-03" db="EMBL/GenBank/DDBJ databases">
        <title>Draft genome sequence of Aduncisulcus paluster, a free-living microaerophilic Fornicata.</title>
        <authorList>
            <person name="Yuyama I."/>
            <person name="Kume K."/>
            <person name="Tamura T."/>
            <person name="Inagaki Y."/>
            <person name="Hashimoto T."/>
        </authorList>
    </citation>
    <scope>NUCLEOTIDE SEQUENCE</scope>
    <source>
        <strain evidence="2">NY0171</strain>
    </source>
</reference>
<feature type="compositionally biased region" description="Polar residues" evidence="1">
    <location>
        <begin position="76"/>
        <end position="85"/>
    </location>
</feature>
<feature type="compositionally biased region" description="Low complexity" evidence="1">
    <location>
        <begin position="403"/>
        <end position="416"/>
    </location>
</feature>
<feature type="region of interest" description="Disordered" evidence="1">
    <location>
        <begin position="22"/>
        <end position="107"/>
    </location>
</feature>
<gene>
    <name evidence="2" type="ORF">ADUPG1_009851</name>
</gene>
<organism evidence="2 3">
    <name type="scientific">Aduncisulcus paluster</name>
    <dbReference type="NCBI Taxonomy" id="2918883"/>
    <lineage>
        <taxon>Eukaryota</taxon>
        <taxon>Metamonada</taxon>
        <taxon>Carpediemonas-like organisms</taxon>
        <taxon>Aduncisulcus</taxon>
    </lineage>
</organism>
<comment type="caution">
    <text evidence="2">The sequence shown here is derived from an EMBL/GenBank/DDBJ whole genome shotgun (WGS) entry which is preliminary data.</text>
</comment>